<sequence>MTTNKDARLWVREFGEECRVPRDLDNMVRRGILEDSSWHNNVCPSFHLRTETNSNMLLAVHVEHPEPEKREMPKAERFYVAVEDSNGHMFDLYAGDSFDKVPEIIRSVRAAHGQSAAVETEPLEGRALMEAIAEKFQMQGIYAKLWHSGGNLWTVLFPMSGKYYVAGDSLETWGADVYADADLNQFLDGQSVETSLPSTETDPAKVVATLLEAINHATK</sequence>
<proteinExistence type="predicted"/>
<gene>
    <name evidence="1" type="ORF">BDD14_6555</name>
</gene>
<dbReference type="EMBL" id="SHKW01000008">
    <property type="protein sequence ID" value="RZU28969.1"/>
    <property type="molecule type" value="Genomic_DNA"/>
</dbReference>
<name>A0A4Q7Y098_9BACT</name>
<dbReference type="AlphaFoldDB" id="A0A4Q7Y098"/>
<organism evidence="1 2">
    <name type="scientific">Edaphobacter modestus</name>
    <dbReference type="NCBI Taxonomy" id="388466"/>
    <lineage>
        <taxon>Bacteria</taxon>
        <taxon>Pseudomonadati</taxon>
        <taxon>Acidobacteriota</taxon>
        <taxon>Terriglobia</taxon>
        <taxon>Terriglobales</taxon>
        <taxon>Acidobacteriaceae</taxon>
        <taxon>Edaphobacter</taxon>
    </lineage>
</organism>
<protein>
    <submittedName>
        <fullName evidence="1">Uncharacterized protein</fullName>
    </submittedName>
</protein>
<evidence type="ECO:0000313" key="2">
    <source>
        <dbReference type="Proteomes" id="UP000292958"/>
    </source>
</evidence>
<evidence type="ECO:0000313" key="1">
    <source>
        <dbReference type="EMBL" id="RZU28969.1"/>
    </source>
</evidence>
<keyword evidence="2" id="KW-1185">Reference proteome</keyword>
<dbReference type="Proteomes" id="UP000292958">
    <property type="component" value="Unassembled WGS sequence"/>
</dbReference>
<reference evidence="1 2" key="1">
    <citation type="submission" date="2019-02" db="EMBL/GenBank/DDBJ databases">
        <title>Genomic Encyclopedia of Archaeal and Bacterial Type Strains, Phase II (KMG-II): from individual species to whole genera.</title>
        <authorList>
            <person name="Goeker M."/>
        </authorList>
    </citation>
    <scope>NUCLEOTIDE SEQUENCE [LARGE SCALE GENOMIC DNA]</scope>
    <source>
        <strain evidence="1 2">DSM 18101</strain>
    </source>
</reference>
<comment type="caution">
    <text evidence="1">The sequence shown here is derived from an EMBL/GenBank/DDBJ whole genome shotgun (WGS) entry which is preliminary data.</text>
</comment>
<accession>A0A4Q7Y098</accession>